<feature type="region of interest" description="Disordered" evidence="6">
    <location>
        <begin position="47"/>
        <end position="68"/>
    </location>
</feature>
<dbReference type="InterPro" id="IPR013005">
    <property type="entry name" value="Ribosomal_uL4-like"/>
</dbReference>
<comment type="function">
    <text evidence="5">Forms part of the polypeptide exit tunnel.</text>
</comment>
<keyword evidence="5" id="KW-0699">rRNA-binding</keyword>
<evidence type="ECO:0000256" key="5">
    <source>
        <dbReference type="HAMAP-Rule" id="MF_01328"/>
    </source>
</evidence>
<dbReference type="Proteomes" id="UP000298636">
    <property type="component" value="Chromosome"/>
</dbReference>
<name>A0A4D6YN71_9GAMM</name>
<dbReference type="AlphaFoldDB" id="A0A4D6YN71"/>
<dbReference type="InterPro" id="IPR002136">
    <property type="entry name" value="Ribosomal_uL4"/>
</dbReference>
<comment type="similarity">
    <text evidence="1 5">Belongs to the universal ribosomal protein uL4 family.</text>
</comment>
<dbReference type="PANTHER" id="PTHR10746:SF6">
    <property type="entry name" value="LARGE RIBOSOMAL SUBUNIT PROTEIN UL4M"/>
    <property type="match status" value="1"/>
</dbReference>
<dbReference type="Pfam" id="PF00573">
    <property type="entry name" value="Ribosomal_L4"/>
    <property type="match status" value="1"/>
</dbReference>
<keyword evidence="5" id="KW-0694">RNA-binding</keyword>
<dbReference type="SUPFAM" id="SSF52166">
    <property type="entry name" value="Ribosomal protein L4"/>
    <property type="match status" value="1"/>
</dbReference>
<accession>A0A4D6YN71</accession>
<comment type="subunit">
    <text evidence="5">Part of the 50S ribosomal subunit.</text>
</comment>
<organism evidence="7 8">
    <name type="scientific">Buchnera aphidicola</name>
    <name type="common">Stegophylla sp.</name>
    <dbReference type="NCBI Taxonomy" id="2315800"/>
    <lineage>
        <taxon>Bacteria</taxon>
        <taxon>Pseudomonadati</taxon>
        <taxon>Pseudomonadota</taxon>
        <taxon>Gammaproteobacteria</taxon>
        <taxon>Enterobacterales</taxon>
        <taxon>Erwiniaceae</taxon>
        <taxon>Buchnera</taxon>
    </lineage>
</organism>
<keyword evidence="2 5" id="KW-0689">Ribosomal protein</keyword>
<evidence type="ECO:0000256" key="3">
    <source>
        <dbReference type="ARBA" id="ARBA00023274"/>
    </source>
</evidence>
<dbReference type="GO" id="GO:0003735">
    <property type="term" value="F:structural constituent of ribosome"/>
    <property type="evidence" value="ECO:0007669"/>
    <property type="project" value="InterPro"/>
</dbReference>
<evidence type="ECO:0000256" key="4">
    <source>
        <dbReference type="ARBA" id="ARBA00035244"/>
    </source>
</evidence>
<dbReference type="GO" id="GO:0019843">
    <property type="term" value="F:rRNA binding"/>
    <property type="evidence" value="ECO:0007669"/>
    <property type="project" value="UniProtKB-UniRule"/>
</dbReference>
<protein>
    <recommendedName>
        <fullName evidence="4 5">Large ribosomal subunit protein uL4</fullName>
    </recommendedName>
</protein>
<dbReference type="RefSeq" id="WP_158352044.1">
    <property type="nucleotide sequence ID" value="NZ_CP032998.1"/>
</dbReference>
<sequence>MELILQDSGDSLIVSDDVFNHSFNESLVHQIITLYLSGSRQWSRAQKSKSEVSGSGKKPWRQKGTGRARVGSIRSPLWRSGGVTFAAKPKVYNKKVNRRMYRGALSSIFSQLIRQNRLLVFEDFSILYPKTKLLLKKLKILNLQETLIIKNYLDNNLFLASRNLYKVCTQDVKYINPVYLVSFKNIIITRLAIIKIEDLLLT</sequence>
<dbReference type="HAMAP" id="MF_01328_B">
    <property type="entry name" value="Ribosomal_uL4_B"/>
    <property type="match status" value="1"/>
</dbReference>
<evidence type="ECO:0000256" key="2">
    <source>
        <dbReference type="ARBA" id="ARBA00022980"/>
    </source>
</evidence>
<evidence type="ECO:0000256" key="6">
    <source>
        <dbReference type="SAM" id="MobiDB-lite"/>
    </source>
</evidence>
<keyword evidence="3 5" id="KW-0687">Ribonucleoprotein</keyword>
<reference evidence="7 8" key="1">
    <citation type="submission" date="2018-10" db="EMBL/GenBank/DDBJ databases">
        <title>Comparative functional genomics of the obligate endosymbiont Buchnera aphidicola.</title>
        <authorList>
            <person name="Chong R.A."/>
        </authorList>
    </citation>
    <scope>NUCLEOTIDE SEQUENCE [LARGE SCALE GENOMIC DNA]</scope>
    <source>
        <strain evidence="7 8">Ssp</strain>
    </source>
</reference>
<comment type="function">
    <text evidence="5">One of the primary rRNA binding proteins, this protein initially binds near the 5'-end of the 23S rRNA. It is important during the early stages of 50S assembly. It makes multiple contacts with different domains of the 23S rRNA in the assembled 50S subunit and ribosome.</text>
</comment>
<evidence type="ECO:0000313" key="7">
    <source>
        <dbReference type="EMBL" id="QCI26485.1"/>
    </source>
</evidence>
<dbReference type="PANTHER" id="PTHR10746">
    <property type="entry name" value="50S RIBOSOMAL PROTEIN L4"/>
    <property type="match status" value="1"/>
</dbReference>
<dbReference type="InterPro" id="IPR023574">
    <property type="entry name" value="Ribosomal_uL4_dom_sf"/>
</dbReference>
<dbReference type="OrthoDB" id="9803201at2"/>
<dbReference type="GO" id="GO:0006412">
    <property type="term" value="P:translation"/>
    <property type="evidence" value="ECO:0007669"/>
    <property type="project" value="UniProtKB-UniRule"/>
</dbReference>
<gene>
    <name evidence="5" type="primary">rplD</name>
    <name evidence="7" type="ORF">D9V79_01655</name>
</gene>
<dbReference type="Gene3D" id="3.40.1370.10">
    <property type="match status" value="1"/>
</dbReference>
<evidence type="ECO:0000313" key="8">
    <source>
        <dbReference type="Proteomes" id="UP000298636"/>
    </source>
</evidence>
<dbReference type="GO" id="GO:0005840">
    <property type="term" value="C:ribosome"/>
    <property type="evidence" value="ECO:0007669"/>
    <property type="project" value="UniProtKB-KW"/>
</dbReference>
<dbReference type="GO" id="GO:1990904">
    <property type="term" value="C:ribonucleoprotein complex"/>
    <property type="evidence" value="ECO:0007669"/>
    <property type="project" value="UniProtKB-KW"/>
</dbReference>
<proteinExistence type="inferred from homology"/>
<keyword evidence="8" id="KW-1185">Reference proteome</keyword>
<dbReference type="EMBL" id="CP032998">
    <property type="protein sequence ID" value="QCI26485.1"/>
    <property type="molecule type" value="Genomic_DNA"/>
</dbReference>
<evidence type="ECO:0000256" key="1">
    <source>
        <dbReference type="ARBA" id="ARBA00010528"/>
    </source>
</evidence>
<dbReference type="NCBIfam" id="TIGR03953">
    <property type="entry name" value="rplD_bact"/>
    <property type="match status" value="1"/>
</dbReference>